<keyword evidence="1" id="KW-0472">Membrane</keyword>
<keyword evidence="1" id="KW-0812">Transmembrane</keyword>
<sequence>MGGYQAVLDPDNQKPSSKNPGYFLSKHTCAWLASGFVLLALLHLLCCAPAGTRPAAAFSPLLQYINNTYSFVSTV</sequence>
<dbReference type="Proteomes" id="UP000026960">
    <property type="component" value="Chromosome 7"/>
</dbReference>
<name>A0A0D3GPA5_9ORYZ</name>
<protein>
    <submittedName>
        <fullName evidence="2">Uncharacterized protein</fullName>
    </submittedName>
</protein>
<evidence type="ECO:0000313" key="2">
    <source>
        <dbReference type="EnsemblPlants" id="OBART07G09220.1"/>
    </source>
</evidence>
<reference evidence="2" key="1">
    <citation type="journal article" date="2009" name="Rice">
        <title>De Novo Next Generation Sequencing of Plant Genomes.</title>
        <authorList>
            <person name="Rounsley S."/>
            <person name="Marri P.R."/>
            <person name="Yu Y."/>
            <person name="He R."/>
            <person name="Sisneros N."/>
            <person name="Goicoechea J.L."/>
            <person name="Lee S.J."/>
            <person name="Angelova A."/>
            <person name="Kudrna D."/>
            <person name="Luo M."/>
            <person name="Affourtit J."/>
            <person name="Desany B."/>
            <person name="Knight J."/>
            <person name="Niazi F."/>
            <person name="Egholm M."/>
            <person name="Wing R.A."/>
        </authorList>
    </citation>
    <scope>NUCLEOTIDE SEQUENCE [LARGE SCALE GENOMIC DNA]</scope>
    <source>
        <strain evidence="2">cv. IRGC 105608</strain>
    </source>
</reference>
<dbReference type="PaxDb" id="65489-OBART07G09220.1"/>
<keyword evidence="1" id="KW-1133">Transmembrane helix</keyword>
<reference evidence="2" key="2">
    <citation type="submission" date="2015-03" db="UniProtKB">
        <authorList>
            <consortium name="EnsemblPlants"/>
        </authorList>
    </citation>
    <scope>IDENTIFICATION</scope>
</reference>
<evidence type="ECO:0000256" key="1">
    <source>
        <dbReference type="SAM" id="Phobius"/>
    </source>
</evidence>
<evidence type="ECO:0000313" key="3">
    <source>
        <dbReference type="Proteomes" id="UP000026960"/>
    </source>
</evidence>
<dbReference type="EnsemblPlants" id="OBART07G09220.1">
    <property type="protein sequence ID" value="OBART07G09220.1"/>
    <property type="gene ID" value="OBART07G09220"/>
</dbReference>
<keyword evidence="3" id="KW-1185">Reference proteome</keyword>
<dbReference type="AlphaFoldDB" id="A0A0D3GPA5"/>
<feature type="transmembrane region" description="Helical" evidence="1">
    <location>
        <begin position="30"/>
        <end position="51"/>
    </location>
</feature>
<proteinExistence type="predicted"/>
<dbReference type="Gramene" id="OBART07G09220.1">
    <property type="protein sequence ID" value="OBART07G09220.1"/>
    <property type="gene ID" value="OBART07G09220"/>
</dbReference>
<dbReference type="HOGENOM" id="CLU_2675012_0_0_1"/>
<accession>A0A0D3GPA5</accession>
<organism evidence="2">
    <name type="scientific">Oryza barthii</name>
    <dbReference type="NCBI Taxonomy" id="65489"/>
    <lineage>
        <taxon>Eukaryota</taxon>
        <taxon>Viridiplantae</taxon>
        <taxon>Streptophyta</taxon>
        <taxon>Embryophyta</taxon>
        <taxon>Tracheophyta</taxon>
        <taxon>Spermatophyta</taxon>
        <taxon>Magnoliopsida</taxon>
        <taxon>Liliopsida</taxon>
        <taxon>Poales</taxon>
        <taxon>Poaceae</taxon>
        <taxon>BOP clade</taxon>
        <taxon>Oryzoideae</taxon>
        <taxon>Oryzeae</taxon>
        <taxon>Oryzinae</taxon>
        <taxon>Oryza</taxon>
    </lineage>
</organism>